<proteinExistence type="predicted"/>
<accession>A0A1Y1JZ43</accession>
<evidence type="ECO:0000313" key="1">
    <source>
        <dbReference type="EMBL" id="JAV54594.1"/>
    </source>
</evidence>
<reference evidence="1" key="1">
    <citation type="journal article" date="2016" name="Sci. Rep.">
        <title>Molecular characterization of firefly nuptial gifts: a multi-omics approach sheds light on postcopulatory sexual selection.</title>
        <authorList>
            <person name="Al-Wathiqui N."/>
            <person name="Fallon T.R."/>
            <person name="South A."/>
            <person name="Weng J.K."/>
            <person name="Lewis S.M."/>
        </authorList>
    </citation>
    <scope>NUCLEOTIDE SEQUENCE</scope>
</reference>
<organism evidence="1">
    <name type="scientific">Photinus pyralis</name>
    <name type="common">Common eastern firefly</name>
    <name type="synonym">Lampyris pyralis</name>
    <dbReference type="NCBI Taxonomy" id="7054"/>
    <lineage>
        <taxon>Eukaryota</taxon>
        <taxon>Metazoa</taxon>
        <taxon>Ecdysozoa</taxon>
        <taxon>Arthropoda</taxon>
        <taxon>Hexapoda</taxon>
        <taxon>Insecta</taxon>
        <taxon>Pterygota</taxon>
        <taxon>Neoptera</taxon>
        <taxon>Endopterygota</taxon>
        <taxon>Coleoptera</taxon>
        <taxon>Polyphaga</taxon>
        <taxon>Elateriformia</taxon>
        <taxon>Elateroidea</taxon>
        <taxon>Lampyridae</taxon>
        <taxon>Lampyrinae</taxon>
        <taxon>Photinus</taxon>
    </lineage>
</organism>
<dbReference type="EMBL" id="GEZM01096745">
    <property type="protein sequence ID" value="JAV54590.1"/>
    <property type="molecule type" value="Transcribed_RNA"/>
</dbReference>
<protein>
    <submittedName>
        <fullName evidence="1">Uncharacterized protein</fullName>
    </submittedName>
</protein>
<dbReference type="EMBL" id="GEZM01096732">
    <property type="protein sequence ID" value="JAV54615.1"/>
    <property type="molecule type" value="Transcribed_RNA"/>
</dbReference>
<name>A0A1Y1JZ43_PHOPY</name>
<dbReference type="EMBL" id="GEZM01096739">
    <property type="protein sequence ID" value="JAV54601.1"/>
    <property type="molecule type" value="Transcribed_RNA"/>
</dbReference>
<sequence>MEMCESLQVFANSSKRSVQQLVKQILPNIMQETDVDSIVKDLTDFLSTDFTYEQQTVVKDTAHQIYTFLHSESNVEELSESARELLIKVINETITSAKDANALIEEILLKLVHCLPIRFLIRQSTVDMILAEIRCHLLDNDESLLEAILNISTESTDDLQELLDSIIETVYKSKS</sequence>
<dbReference type="AlphaFoldDB" id="A0A1Y1JZ43"/>
<dbReference type="EMBL" id="GEZM01096741">
    <property type="protein sequence ID" value="JAV54600.1"/>
    <property type="molecule type" value="Transcribed_RNA"/>
</dbReference>
<dbReference type="EMBL" id="GEZM01096744">
    <property type="protein sequence ID" value="JAV54594.1"/>
    <property type="molecule type" value="Transcribed_RNA"/>
</dbReference>